<proteinExistence type="predicted"/>
<evidence type="ECO:0000313" key="1">
    <source>
        <dbReference type="EMBL" id="KAI8523430.1"/>
    </source>
</evidence>
<accession>A0ACC0L482</accession>
<comment type="caution">
    <text evidence="1">The sequence shown here is derived from an EMBL/GenBank/DDBJ whole genome shotgun (WGS) entry which is preliminary data.</text>
</comment>
<organism evidence="1 2">
    <name type="scientific">Rhododendron molle</name>
    <name type="common">Chinese azalea</name>
    <name type="synonym">Azalea mollis</name>
    <dbReference type="NCBI Taxonomy" id="49168"/>
    <lineage>
        <taxon>Eukaryota</taxon>
        <taxon>Viridiplantae</taxon>
        <taxon>Streptophyta</taxon>
        <taxon>Embryophyta</taxon>
        <taxon>Tracheophyta</taxon>
        <taxon>Spermatophyta</taxon>
        <taxon>Magnoliopsida</taxon>
        <taxon>eudicotyledons</taxon>
        <taxon>Gunneridae</taxon>
        <taxon>Pentapetalae</taxon>
        <taxon>asterids</taxon>
        <taxon>Ericales</taxon>
        <taxon>Ericaceae</taxon>
        <taxon>Ericoideae</taxon>
        <taxon>Rhodoreae</taxon>
        <taxon>Rhododendron</taxon>
    </lineage>
</organism>
<reference evidence="1" key="1">
    <citation type="submission" date="2022-02" db="EMBL/GenBank/DDBJ databases">
        <title>Plant Genome Project.</title>
        <authorList>
            <person name="Zhang R.-G."/>
        </authorList>
    </citation>
    <scope>NUCLEOTIDE SEQUENCE</scope>
    <source>
        <strain evidence="1">AT1</strain>
    </source>
</reference>
<evidence type="ECO:0000313" key="2">
    <source>
        <dbReference type="Proteomes" id="UP001062846"/>
    </source>
</evidence>
<gene>
    <name evidence="1" type="ORF">RHMOL_Rhmol13G0073000</name>
</gene>
<dbReference type="Proteomes" id="UP001062846">
    <property type="component" value="Chromosome 13"/>
</dbReference>
<protein>
    <submittedName>
        <fullName evidence="1">Uncharacterized protein</fullName>
    </submittedName>
</protein>
<sequence>MYLLVARMHRLTSESRSNSPSSSVMVLWKPDLAAPHPTRSQFCKVQIPGTSKTEGWDGAIELDGDCECPIKSVHGNAGCERDVCFRAVCLDGGTVSEGSKFLCGEEVGFEDYVCFCLVKWSMSSLRNSLRLSDRGGLICEIRDIHAPILSTQNRKALSENSIMAPKIAQPYLKILIDNSISGGIAPNRFVRNGGRFLKLGELVLAANGSISRVPIVSSWRRIKAIFRTIALVEAKNQSYIDSISSFLSRFRIYRPFRQALHISRRKRR</sequence>
<keyword evidence="2" id="KW-1185">Reference proteome</keyword>
<name>A0ACC0L482_RHOML</name>
<dbReference type="EMBL" id="CM046400">
    <property type="protein sequence ID" value="KAI8523430.1"/>
    <property type="molecule type" value="Genomic_DNA"/>
</dbReference>